<accession>A0AAQ3P5V0</accession>
<keyword evidence="3" id="KW-1185">Reference proteome</keyword>
<dbReference type="Proteomes" id="UP001374535">
    <property type="component" value="Chromosome 2"/>
</dbReference>
<gene>
    <name evidence="2" type="ORF">V8G54_008574</name>
</gene>
<evidence type="ECO:0000313" key="3">
    <source>
        <dbReference type="Proteomes" id="UP001374535"/>
    </source>
</evidence>
<evidence type="ECO:0000313" key="2">
    <source>
        <dbReference type="EMBL" id="WVZ21252.1"/>
    </source>
</evidence>
<dbReference type="EMBL" id="CP144699">
    <property type="protein sequence ID" value="WVZ21252.1"/>
    <property type="molecule type" value="Genomic_DNA"/>
</dbReference>
<organism evidence="2 3">
    <name type="scientific">Vigna mungo</name>
    <name type="common">Black gram</name>
    <name type="synonym">Phaseolus mungo</name>
    <dbReference type="NCBI Taxonomy" id="3915"/>
    <lineage>
        <taxon>Eukaryota</taxon>
        <taxon>Viridiplantae</taxon>
        <taxon>Streptophyta</taxon>
        <taxon>Embryophyta</taxon>
        <taxon>Tracheophyta</taxon>
        <taxon>Spermatophyta</taxon>
        <taxon>Magnoliopsida</taxon>
        <taxon>eudicotyledons</taxon>
        <taxon>Gunneridae</taxon>
        <taxon>Pentapetalae</taxon>
        <taxon>rosids</taxon>
        <taxon>fabids</taxon>
        <taxon>Fabales</taxon>
        <taxon>Fabaceae</taxon>
        <taxon>Papilionoideae</taxon>
        <taxon>50 kb inversion clade</taxon>
        <taxon>NPAAA clade</taxon>
        <taxon>indigoferoid/millettioid clade</taxon>
        <taxon>Phaseoleae</taxon>
        <taxon>Vigna</taxon>
    </lineage>
</organism>
<keyword evidence="1" id="KW-0732">Signal</keyword>
<dbReference type="AlphaFoldDB" id="A0AAQ3P5V0"/>
<evidence type="ECO:0000256" key="1">
    <source>
        <dbReference type="SAM" id="SignalP"/>
    </source>
</evidence>
<feature type="chain" id="PRO_5042900379" evidence="1">
    <location>
        <begin position="16"/>
        <end position="126"/>
    </location>
</feature>
<proteinExistence type="predicted"/>
<protein>
    <submittedName>
        <fullName evidence="2">Uncharacterized protein</fullName>
    </submittedName>
</protein>
<reference evidence="2 3" key="1">
    <citation type="journal article" date="2023" name="Life. Sci Alliance">
        <title>Evolutionary insights into 3D genome organization and epigenetic landscape of Vigna mungo.</title>
        <authorList>
            <person name="Junaid A."/>
            <person name="Singh B."/>
            <person name="Bhatia S."/>
        </authorList>
    </citation>
    <scope>NUCLEOTIDE SEQUENCE [LARGE SCALE GENOMIC DNA]</scope>
    <source>
        <strain evidence="2">Urdbean</strain>
    </source>
</reference>
<sequence>MLLKAFIVLLTTSRSCKYSSAPSTRHLSASPSFLDILAFCSSDRSFSSTMASNNWKNKTVISNSRNLNETGPIKQKQTNKDLSKHLRSWISLCNEIVDFLVGEIKITTPASLKNCLHNFFWNNLIH</sequence>
<name>A0AAQ3P5V0_VIGMU</name>
<feature type="signal peptide" evidence="1">
    <location>
        <begin position="1"/>
        <end position="15"/>
    </location>
</feature>